<accession>A0ABR4PJL2</accession>
<dbReference type="SUPFAM" id="SSF53335">
    <property type="entry name" value="S-adenosyl-L-methionine-dependent methyltransferases"/>
    <property type="match status" value="1"/>
</dbReference>
<evidence type="ECO:0000313" key="2">
    <source>
        <dbReference type="Proteomes" id="UP001629113"/>
    </source>
</evidence>
<sequence>MGVSRPNRTPIYAAILICTFVFLVMNRRESFPTASQLATVAHSYQSHSRPSFYDVASREGTDKVTSHHYQYMYESRLSPMRDQRIKFLEIGLGCSMGYGPGKSYYTWLEYFPNVDLYYIEYNAKCAAEWANKTTGATIYTGDQADPTFLADVVRRSGGNFDVIVDDGGHTMAQQKTSLEHLWDSVKPGGIYFIEDLGTSYRDKYGGGVGKKATFMEDLKDILDDMNKTPNVKDKHRISKDVVKFDFTREVVALTKVNPRLGKDGTVGRSWEN</sequence>
<gene>
    <name evidence="1" type="ORF">PVAG01_05274</name>
</gene>
<protein>
    <submittedName>
        <fullName evidence="1">Hard-surface induced protein</fullName>
    </submittedName>
</protein>
<dbReference type="Gene3D" id="3.40.50.150">
    <property type="entry name" value="Vaccinia Virus protein VP39"/>
    <property type="match status" value="1"/>
</dbReference>
<comment type="caution">
    <text evidence="1">The sequence shown here is derived from an EMBL/GenBank/DDBJ whole genome shotgun (WGS) entry which is preliminary data.</text>
</comment>
<organism evidence="1 2">
    <name type="scientific">Phlyctema vagabunda</name>
    <dbReference type="NCBI Taxonomy" id="108571"/>
    <lineage>
        <taxon>Eukaryota</taxon>
        <taxon>Fungi</taxon>
        <taxon>Dikarya</taxon>
        <taxon>Ascomycota</taxon>
        <taxon>Pezizomycotina</taxon>
        <taxon>Leotiomycetes</taxon>
        <taxon>Helotiales</taxon>
        <taxon>Dermateaceae</taxon>
        <taxon>Phlyctema</taxon>
    </lineage>
</organism>
<dbReference type="InterPro" id="IPR029063">
    <property type="entry name" value="SAM-dependent_MTases_sf"/>
</dbReference>
<dbReference type="Proteomes" id="UP001629113">
    <property type="component" value="Unassembled WGS sequence"/>
</dbReference>
<dbReference type="EMBL" id="JBFCZG010000004">
    <property type="protein sequence ID" value="KAL3423527.1"/>
    <property type="molecule type" value="Genomic_DNA"/>
</dbReference>
<name>A0ABR4PJL2_9HELO</name>
<keyword evidence="2" id="KW-1185">Reference proteome</keyword>
<reference evidence="1 2" key="1">
    <citation type="submission" date="2024-06" db="EMBL/GenBank/DDBJ databases">
        <title>Complete genome of Phlyctema vagabunda strain 19-DSS-EL-015.</title>
        <authorList>
            <person name="Fiorenzani C."/>
        </authorList>
    </citation>
    <scope>NUCLEOTIDE SEQUENCE [LARGE SCALE GENOMIC DNA]</scope>
    <source>
        <strain evidence="1 2">19-DSS-EL-015</strain>
    </source>
</reference>
<proteinExistence type="predicted"/>
<evidence type="ECO:0000313" key="1">
    <source>
        <dbReference type="EMBL" id="KAL3423527.1"/>
    </source>
</evidence>